<evidence type="ECO:0000313" key="22">
    <source>
        <dbReference type="EMBL" id="KAJ0197431.1"/>
    </source>
</evidence>
<feature type="domain" description="Protein kinase" evidence="21">
    <location>
        <begin position="426"/>
        <end position="715"/>
    </location>
</feature>
<keyword evidence="15" id="KW-1015">Disulfide bond</keyword>
<dbReference type="InterPro" id="IPR001245">
    <property type="entry name" value="Ser-Thr/Tyr_kinase_cat_dom"/>
</dbReference>
<keyword evidence="4" id="KW-1003">Cell membrane</keyword>
<keyword evidence="23" id="KW-1185">Reference proteome</keyword>
<dbReference type="Proteomes" id="UP000235145">
    <property type="component" value="Unassembled WGS sequence"/>
</dbReference>
<comment type="activity regulation">
    <text evidence="19">Activated by threonine and tyrosine phosphorylation.</text>
</comment>
<comment type="similarity">
    <text evidence="19">Belongs to the protein kinase superfamily. Ser/Thr protein kinase family. MAP kinase subfamily.</text>
</comment>
<dbReference type="GO" id="GO:0004672">
    <property type="term" value="F:protein kinase activity"/>
    <property type="evidence" value="ECO:0000318"/>
    <property type="project" value="GO_Central"/>
</dbReference>
<evidence type="ECO:0000256" key="13">
    <source>
        <dbReference type="ARBA" id="ARBA00022989"/>
    </source>
</evidence>
<evidence type="ECO:0000256" key="18">
    <source>
        <dbReference type="PROSITE-ProRule" id="PRU10141"/>
    </source>
</evidence>
<gene>
    <name evidence="22" type="ORF">LSAT_V11C700367470</name>
</gene>
<evidence type="ECO:0000256" key="3">
    <source>
        <dbReference type="ARBA" id="ARBA00012411"/>
    </source>
</evidence>
<comment type="catalytic activity">
    <reaction evidence="16 19">
        <text>L-threonyl-[protein] + ATP = O-phospho-L-threonyl-[protein] + ADP + H(+)</text>
        <dbReference type="Rhea" id="RHEA:46608"/>
        <dbReference type="Rhea" id="RHEA-COMP:11060"/>
        <dbReference type="Rhea" id="RHEA-COMP:11605"/>
        <dbReference type="ChEBI" id="CHEBI:15378"/>
        <dbReference type="ChEBI" id="CHEBI:30013"/>
        <dbReference type="ChEBI" id="CHEBI:30616"/>
        <dbReference type="ChEBI" id="CHEBI:61977"/>
        <dbReference type="ChEBI" id="CHEBI:456216"/>
        <dbReference type="EC" id="2.7.11.24"/>
    </reaction>
</comment>
<dbReference type="CDD" id="cd14066">
    <property type="entry name" value="STKc_IRAK"/>
    <property type="match status" value="1"/>
</dbReference>
<dbReference type="EC" id="2.7.11.24" evidence="3 19"/>
<evidence type="ECO:0000256" key="6">
    <source>
        <dbReference type="ARBA" id="ARBA00022553"/>
    </source>
</evidence>
<dbReference type="InterPro" id="IPR011009">
    <property type="entry name" value="Kinase-like_dom_sf"/>
</dbReference>
<dbReference type="InterPro" id="IPR008271">
    <property type="entry name" value="Ser/Thr_kinase_AS"/>
</dbReference>
<keyword evidence="11 19" id="KW-0418">Kinase</keyword>
<evidence type="ECO:0000256" key="2">
    <source>
        <dbReference type="ARBA" id="ARBA00008832"/>
    </source>
</evidence>
<feature type="binding site" evidence="18">
    <location>
        <position position="71"/>
    </location>
    <ligand>
        <name>ATP</name>
        <dbReference type="ChEBI" id="CHEBI:30616"/>
    </ligand>
</feature>
<keyword evidence="10 18" id="KW-0547">Nucleotide-binding</keyword>
<protein>
    <recommendedName>
        <fullName evidence="3 19">Mitogen-activated protein kinase</fullName>
        <ecNumber evidence="3 19">2.7.11.24</ecNumber>
    </recommendedName>
</protein>
<evidence type="ECO:0000256" key="12">
    <source>
        <dbReference type="ARBA" id="ARBA00022840"/>
    </source>
</evidence>
<dbReference type="GO" id="GO:0004714">
    <property type="term" value="F:transmembrane receptor protein tyrosine kinase activity"/>
    <property type="evidence" value="ECO:0007669"/>
    <property type="project" value="InterPro"/>
</dbReference>
<comment type="catalytic activity">
    <reaction evidence="17">
        <text>L-seryl-[protein] + ATP = O-phospho-L-seryl-[protein] + ADP + H(+)</text>
        <dbReference type="Rhea" id="RHEA:17989"/>
        <dbReference type="Rhea" id="RHEA-COMP:9863"/>
        <dbReference type="Rhea" id="RHEA-COMP:11604"/>
        <dbReference type="ChEBI" id="CHEBI:15378"/>
        <dbReference type="ChEBI" id="CHEBI:29999"/>
        <dbReference type="ChEBI" id="CHEBI:30616"/>
        <dbReference type="ChEBI" id="CHEBI:83421"/>
        <dbReference type="ChEBI" id="CHEBI:456216"/>
        <dbReference type="EC" id="2.7.11.24"/>
    </reaction>
</comment>
<reference evidence="22 23" key="1">
    <citation type="journal article" date="2017" name="Nat. Commun.">
        <title>Genome assembly with in vitro proximity ligation data and whole-genome triplication in lettuce.</title>
        <authorList>
            <person name="Reyes-Chin-Wo S."/>
            <person name="Wang Z."/>
            <person name="Yang X."/>
            <person name="Kozik A."/>
            <person name="Arikit S."/>
            <person name="Song C."/>
            <person name="Xia L."/>
            <person name="Froenicke L."/>
            <person name="Lavelle D.O."/>
            <person name="Truco M.J."/>
            <person name="Xia R."/>
            <person name="Zhu S."/>
            <person name="Xu C."/>
            <person name="Xu H."/>
            <person name="Xu X."/>
            <person name="Cox K."/>
            <person name="Korf I."/>
            <person name="Meyers B.C."/>
            <person name="Michelmore R.W."/>
        </authorList>
    </citation>
    <scope>NUCLEOTIDE SEQUENCE [LARGE SCALE GENOMIC DNA]</scope>
    <source>
        <strain evidence="23">cv. Salinas</strain>
        <tissue evidence="22">Seedlings</tissue>
    </source>
</reference>
<evidence type="ECO:0000256" key="1">
    <source>
        <dbReference type="ARBA" id="ARBA00004162"/>
    </source>
</evidence>
<evidence type="ECO:0000256" key="16">
    <source>
        <dbReference type="ARBA" id="ARBA00047592"/>
    </source>
</evidence>
<evidence type="ECO:0000256" key="4">
    <source>
        <dbReference type="ARBA" id="ARBA00022475"/>
    </source>
</evidence>
<feature type="binding site" evidence="18">
    <location>
        <position position="456"/>
    </location>
    <ligand>
        <name>ATP</name>
        <dbReference type="ChEBI" id="CHEBI:30616"/>
    </ligand>
</feature>
<comment type="subcellular location">
    <subcellularLocation>
        <location evidence="1">Cell membrane</location>
        <topology evidence="1">Single-pass membrane protein</topology>
    </subcellularLocation>
</comment>
<evidence type="ECO:0000256" key="17">
    <source>
        <dbReference type="ARBA" id="ARBA00048312"/>
    </source>
</evidence>
<keyword evidence="8" id="KW-0812">Transmembrane</keyword>
<dbReference type="SMART" id="SM00220">
    <property type="entry name" value="S_TKc"/>
    <property type="match status" value="2"/>
</dbReference>
<name>A0A9R1V0T3_LACSA</name>
<accession>A0A9R1V0T3</accession>
<keyword evidence="7 19" id="KW-0808">Transferase</keyword>
<keyword evidence="9" id="KW-0732">Signal</keyword>
<evidence type="ECO:0000256" key="15">
    <source>
        <dbReference type="ARBA" id="ARBA00023157"/>
    </source>
</evidence>
<keyword evidence="14" id="KW-0472">Membrane</keyword>
<evidence type="ECO:0000256" key="10">
    <source>
        <dbReference type="ARBA" id="ARBA00022741"/>
    </source>
</evidence>
<dbReference type="Pfam" id="PF00069">
    <property type="entry name" value="Pkinase"/>
    <property type="match status" value="1"/>
</dbReference>
<comment type="caution">
    <text evidence="22">The sequence shown here is derived from an EMBL/GenBank/DDBJ whole genome shotgun (WGS) entry which is preliminary data.</text>
</comment>
<dbReference type="InterPro" id="IPR045272">
    <property type="entry name" value="ANXUR1/2-like"/>
</dbReference>
<dbReference type="Gene3D" id="3.30.200.20">
    <property type="entry name" value="Phosphorylase Kinase, domain 1"/>
    <property type="match status" value="2"/>
</dbReference>
<dbReference type="Gene3D" id="1.10.510.10">
    <property type="entry name" value="Transferase(Phosphotransferase) domain 1"/>
    <property type="match status" value="2"/>
</dbReference>
<dbReference type="FunFam" id="3.30.200.20:FF:000046">
    <property type="entry name" value="Mitogen-activated protein kinase"/>
    <property type="match status" value="1"/>
</dbReference>
<keyword evidence="12 18" id="KW-0067">ATP-binding</keyword>
<dbReference type="SUPFAM" id="SSF56112">
    <property type="entry name" value="Protein kinase-like (PK-like)"/>
    <property type="match status" value="2"/>
</dbReference>
<dbReference type="GO" id="GO:0004707">
    <property type="term" value="F:MAP kinase activity"/>
    <property type="evidence" value="ECO:0007669"/>
    <property type="project" value="UniProtKB-EC"/>
</dbReference>
<dbReference type="FunFam" id="1.10.510.10:FF:000017">
    <property type="entry name" value="Mitogen-activated protein kinase"/>
    <property type="match status" value="1"/>
</dbReference>
<proteinExistence type="inferred from homology"/>
<comment type="similarity">
    <text evidence="2">Belongs to the protein kinase superfamily. CMGC Ser/Thr protein kinase family. MAP kinase subfamily.</text>
</comment>
<feature type="region of interest" description="Disordered" evidence="20">
    <location>
        <begin position="350"/>
        <end position="373"/>
    </location>
</feature>
<dbReference type="PROSITE" id="PS00107">
    <property type="entry name" value="PROTEIN_KINASE_ATP"/>
    <property type="match status" value="2"/>
</dbReference>
<evidence type="ECO:0000256" key="19">
    <source>
        <dbReference type="RuleBase" id="RU361165"/>
    </source>
</evidence>
<dbReference type="FunFam" id="1.10.510.10:FF:000468">
    <property type="entry name" value="PTI1-like tyrosine-protein kinase 3"/>
    <property type="match status" value="1"/>
</dbReference>
<keyword evidence="13" id="KW-1133">Transmembrane helix</keyword>
<keyword evidence="19" id="KW-0460">Magnesium</keyword>
<evidence type="ECO:0000256" key="7">
    <source>
        <dbReference type="ARBA" id="ARBA00022679"/>
    </source>
</evidence>
<evidence type="ECO:0000256" key="20">
    <source>
        <dbReference type="SAM" id="MobiDB-lite"/>
    </source>
</evidence>
<dbReference type="PANTHER" id="PTHR27003:SF342">
    <property type="entry name" value="TYROSINE-PROTEIN KINASE, CSF-1_PDGF RECEPTOR FAMILY-RELATED"/>
    <property type="match status" value="1"/>
</dbReference>
<dbReference type="AlphaFoldDB" id="A0A9R1V0T3"/>
<dbReference type="OrthoDB" id="1589385at2759"/>
<evidence type="ECO:0000313" key="23">
    <source>
        <dbReference type="Proteomes" id="UP000235145"/>
    </source>
</evidence>
<organism evidence="22 23">
    <name type="scientific">Lactuca sativa</name>
    <name type="common">Garden lettuce</name>
    <dbReference type="NCBI Taxonomy" id="4236"/>
    <lineage>
        <taxon>Eukaryota</taxon>
        <taxon>Viridiplantae</taxon>
        <taxon>Streptophyta</taxon>
        <taxon>Embryophyta</taxon>
        <taxon>Tracheophyta</taxon>
        <taxon>Spermatophyta</taxon>
        <taxon>Magnoliopsida</taxon>
        <taxon>eudicotyledons</taxon>
        <taxon>Gunneridae</taxon>
        <taxon>Pentapetalae</taxon>
        <taxon>asterids</taxon>
        <taxon>campanulids</taxon>
        <taxon>Asterales</taxon>
        <taxon>Asteraceae</taxon>
        <taxon>Cichorioideae</taxon>
        <taxon>Cichorieae</taxon>
        <taxon>Lactucinae</taxon>
        <taxon>Lactuca</taxon>
    </lineage>
</organism>
<evidence type="ECO:0000256" key="14">
    <source>
        <dbReference type="ARBA" id="ARBA00023136"/>
    </source>
</evidence>
<dbReference type="Pfam" id="PF07714">
    <property type="entry name" value="PK_Tyr_Ser-Thr"/>
    <property type="match status" value="1"/>
</dbReference>
<dbReference type="GO" id="GO:0005886">
    <property type="term" value="C:plasma membrane"/>
    <property type="evidence" value="ECO:0000318"/>
    <property type="project" value="GO_Central"/>
</dbReference>
<dbReference type="GO" id="GO:0005524">
    <property type="term" value="F:ATP binding"/>
    <property type="evidence" value="ECO:0007669"/>
    <property type="project" value="UniProtKB-UniRule"/>
</dbReference>
<dbReference type="GO" id="GO:0051707">
    <property type="term" value="P:response to other organism"/>
    <property type="evidence" value="ECO:0007669"/>
    <property type="project" value="UniProtKB-ARBA"/>
</dbReference>
<dbReference type="PROSITE" id="PS01351">
    <property type="entry name" value="MAPK"/>
    <property type="match status" value="1"/>
</dbReference>
<evidence type="ECO:0000259" key="21">
    <source>
        <dbReference type="PROSITE" id="PS50011"/>
    </source>
</evidence>
<feature type="domain" description="Protein kinase" evidence="21">
    <location>
        <begin position="40"/>
        <end position="316"/>
    </location>
</feature>
<dbReference type="InterPro" id="IPR003527">
    <property type="entry name" value="MAP_kinase_CS"/>
</dbReference>
<keyword evidence="6" id="KW-0597">Phosphoprotein</keyword>
<dbReference type="PROSITE" id="PS00108">
    <property type="entry name" value="PROTEIN_KINASE_ST"/>
    <property type="match status" value="1"/>
</dbReference>
<evidence type="ECO:0000256" key="9">
    <source>
        <dbReference type="ARBA" id="ARBA00022729"/>
    </source>
</evidence>
<evidence type="ECO:0000256" key="8">
    <source>
        <dbReference type="ARBA" id="ARBA00022692"/>
    </source>
</evidence>
<dbReference type="EMBL" id="NBSK02000007">
    <property type="protein sequence ID" value="KAJ0197431.1"/>
    <property type="molecule type" value="Genomic_DNA"/>
</dbReference>
<dbReference type="FunFam" id="3.30.200.20:FF:000039">
    <property type="entry name" value="receptor-like protein kinase FERONIA"/>
    <property type="match status" value="1"/>
</dbReference>
<dbReference type="InterPro" id="IPR000719">
    <property type="entry name" value="Prot_kinase_dom"/>
</dbReference>
<evidence type="ECO:0000256" key="11">
    <source>
        <dbReference type="ARBA" id="ARBA00022777"/>
    </source>
</evidence>
<keyword evidence="5 19" id="KW-0723">Serine/threonine-protein kinase</keyword>
<sequence>MLASIAHGKESQPSTSSSIEFSQPCRHFKFPELLLATNNFDKTLVIGHGGFGKVYKGNIINGSCVIVSAIKRLDSMSSQGATEFWAEVEMLSKLRHCHLVSLFGYCNHENEMILVYEYMPNGTLEDHLHKLGTPLSWLQRLKICISAARGLDYLHTGTGIDFGVIHRDVKSSNILLHESWAAKISDFGLSKIGPTNQPSTHVNTLVRGTFGYLDPHYYATGRLTRKSDVYAFGVVLFEVLCRKRALDKSIEEGLATWVQDSIKGGKLKDIIDSDIRGEISTKCLKGFVGIAKRCLLSHPKDRPTMAEVVFSLESALTSQVKINSSFQAGGKTIFGRMFDRFPFASSVENSAHDDSKLSSNDNGNVMGEESSRKVSRGRVDNNTFISTNPDVGIIRKHEEEGFQRHAVSLEPTEVDFFSEFGERSRYELLEVIGKGNSGIVCSAYDTHVGEKVAIKKINDIFKHVSVAASIIREIKLLRLLRHPDIVELKHILLPPSRSEFRDIYLVFELMGSDLHEVIKGNDDLTPEHHQFFLYQLLRGLKYVHSANVFHRDLKPKNILANADCKLKICDFGLSRVAFNDPPTAIFWTDYVAARWYRAPELCGSFFSKYTPAIDIWSIGCIFAEILTGKPLFPGKNAVHQLDLITDLLGTPSPETISMIRNEKARRYLSSMRKKNRVPFSQKFQNKDPLALHLLERMLAFEYRDRPTTEEVKSWIYI</sequence>
<comment type="cofactor">
    <cofactor evidence="19">
        <name>Mg(2+)</name>
        <dbReference type="ChEBI" id="CHEBI:18420"/>
    </cofactor>
</comment>
<dbReference type="PANTHER" id="PTHR27003">
    <property type="entry name" value="OS07G0166700 PROTEIN"/>
    <property type="match status" value="1"/>
</dbReference>
<evidence type="ECO:0000256" key="5">
    <source>
        <dbReference type="ARBA" id="ARBA00022527"/>
    </source>
</evidence>
<dbReference type="PROSITE" id="PS50011">
    <property type="entry name" value="PROTEIN_KINASE_DOM"/>
    <property type="match status" value="2"/>
</dbReference>
<dbReference type="InterPro" id="IPR017441">
    <property type="entry name" value="Protein_kinase_ATP_BS"/>
</dbReference>